<sequence length="46" mass="5015">MALRVTGLPSELRPAMAGGCLPPDPRGYLHEEEGTSDFMRLRDALS</sequence>
<protein>
    <submittedName>
        <fullName evidence="1">Uncharacterized protein</fullName>
    </submittedName>
</protein>
<name>A0AA45W3J8_9RHOB</name>
<dbReference type="Proteomes" id="UP000186216">
    <property type="component" value="Unassembled WGS sequence"/>
</dbReference>
<dbReference type="AlphaFoldDB" id="A0AA45W3J8"/>
<gene>
    <name evidence="1" type="ORF">SAMN05421772_104131</name>
</gene>
<reference evidence="1 2" key="1">
    <citation type="submission" date="2017-01" db="EMBL/GenBank/DDBJ databases">
        <authorList>
            <person name="Varghese N."/>
            <person name="Submissions S."/>
        </authorList>
    </citation>
    <scope>NUCLEOTIDE SEQUENCE [LARGE SCALE GENOMIC DNA]</scope>
    <source>
        <strain evidence="1 2">DSM 18447</strain>
    </source>
</reference>
<proteinExistence type="predicted"/>
<evidence type="ECO:0000313" key="1">
    <source>
        <dbReference type="EMBL" id="SIS76596.1"/>
    </source>
</evidence>
<evidence type="ECO:0000313" key="2">
    <source>
        <dbReference type="Proteomes" id="UP000186216"/>
    </source>
</evidence>
<organism evidence="1 2">
    <name type="scientific">Paracoccus saliphilus</name>
    <dbReference type="NCBI Taxonomy" id="405559"/>
    <lineage>
        <taxon>Bacteria</taxon>
        <taxon>Pseudomonadati</taxon>
        <taxon>Pseudomonadota</taxon>
        <taxon>Alphaproteobacteria</taxon>
        <taxon>Rhodobacterales</taxon>
        <taxon>Paracoccaceae</taxon>
        <taxon>Paracoccus</taxon>
    </lineage>
</organism>
<accession>A0AA45W3J8</accession>
<dbReference type="EMBL" id="FTOU01000004">
    <property type="protein sequence ID" value="SIS76596.1"/>
    <property type="molecule type" value="Genomic_DNA"/>
</dbReference>
<comment type="caution">
    <text evidence="1">The sequence shown here is derived from an EMBL/GenBank/DDBJ whole genome shotgun (WGS) entry which is preliminary data.</text>
</comment>